<feature type="region of interest" description="Disordered" evidence="1">
    <location>
        <begin position="59"/>
        <end position="94"/>
    </location>
</feature>
<evidence type="ECO:0000313" key="4">
    <source>
        <dbReference type="Proteomes" id="UP001140502"/>
    </source>
</evidence>
<dbReference type="AlphaFoldDB" id="A0A9W8W3K1"/>
<evidence type="ECO:0000256" key="2">
    <source>
        <dbReference type="SAM" id="Phobius"/>
    </source>
</evidence>
<keyword evidence="2" id="KW-0472">Membrane</keyword>
<feature type="compositionally biased region" description="Polar residues" evidence="1">
    <location>
        <begin position="120"/>
        <end position="143"/>
    </location>
</feature>
<evidence type="ECO:0000313" key="3">
    <source>
        <dbReference type="EMBL" id="KAJ4309764.1"/>
    </source>
</evidence>
<dbReference type="OrthoDB" id="5056117at2759"/>
<comment type="caution">
    <text evidence="3">The sequence shown here is derived from an EMBL/GenBank/DDBJ whole genome shotgun (WGS) entry which is preliminary data.</text>
</comment>
<proteinExistence type="predicted"/>
<accession>A0A9W8W3K1</accession>
<feature type="region of interest" description="Disordered" evidence="1">
    <location>
        <begin position="107"/>
        <end position="143"/>
    </location>
</feature>
<reference evidence="3" key="1">
    <citation type="submission" date="2022-10" db="EMBL/GenBank/DDBJ databases">
        <title>Tapping the CABI collections for fungal endophytes: first genome assemblies for Collariella, Neodidymelliopsis, Ascochyta clinopodiicola, Didymella pomorum, Didymosphaeria variabile, Neocosmospora piperis and Neocucurbitaria cava.</title>
        <authorList>
            <person name="Hill R."/>
        </authorList>
    </citation>
    <scope>NUCLEOTIDE SEQUENCE</scope>
    <source>
        <strain evidence="3">IMI 366586</strain>
    </source>
</reference>
<dbReference type="Proteomes" id="UP001140502">
    <property type="component" value="Unassembled WGS sequence"/>
</dbReference>
<protein>
    <submittedName>
        <fullName evidence="3">Uncharacterized protein</fullName>
    </submittedName>
</protein>
<name>A0A9W8W3K1_9HYPO</name>
<organism evidence="3 4">
    <name type="scientific">Fusarium piperis</name>
    <dbReference type="NCBI Taxonomy" id="1435070"/>
    <lineage>
        <taxon>Eukaryota</taxon>
        <taxon>Fungi</taxon>
        <taxon>Dikarya</taxon>
        <taxon>Ascomycota</taxon>
        <taxon>Pezizomycotina</taxon>
        <taxon>Sordariomycetes</taxon>
        <taxon>Hypocreomycetidae</taxon>
        <taxon>Hypocreales</taxon>
        <taxon>Nectriaceae</taxon>
        <taxon>Fusarium</taxon>
        <taxon>Fusarium solani species complex</taxon>
    </lineage>
</organism>
<keyword evidence="2" id="KW-1133">Transmembrane helix</keyword>
<feature type="transmembrane region" description="Helical" evidence="2">
    <location>
        <begin position="28"/>
        <end position="48"/>
    </location>
</feature>
<sequence length="143" mass="15296">MENRATTETSDVPGLEVQPSASLTGLEIALITVTVVCFVLLMSAVFVCRGVDQRRRIGIGGPLTRLEEGNAKKKREARQKKEGQGQGKQPTKGWSFGIKLLDVIKSKKTNEATQAPPGNVASQGNEDINMTSVQAATDSASRV</sequence>
<keyword evidence="4" id="KW-1185">Reference proteome</keyword>
<keyword evidence="2" id="KW-0812">Transmembrane</keyword>
<gene>
    <name evidence="3" type="ORF">N0V84_011330</name>
</gene>
<evidence type="ECO:0000256" key="1">
    <source>
        <dbReference type="SAM" id="MobiDB-lite"/>
    </source>
</evidence>
<dbReference type="EMBL" id="JAPEUR010000414">
    <property type="protein sequence ID" value="KAJ4309764.1"/>
    <property type="molecule type" value="Genomic_DNA"/>
</dbReference>